<keyword evidence="2" id="KW-0805">Transcription regulation</keyword>
<dbReference type="PANTHER" id="PTHR43133">
    <property type="entry name" value="RNA POLYMERASE ECF-TYPE SIGMA FACTO"/>
    <property type="match status" value="1"/>
</dbReference>
<dbReference type="Gene3D" id="1.10.1740.10">
    <property type="match status" value="1"/>
</dbReference>
<dbReference type="Proteomes" id="UP000019365">
    <property type="component" value="Unassembled WGS sequence"/>
</dbReference>
<proteinExistence type="inferred from homology"/>
<evidence type="ECO:0000256" key="1">
    <source>
        <dbReference type="ARBA" id="ARBA00010641"/>
    </source>
</evidence>
<dbReference type="GO" id="GO:0006352">
    <property type="term" value="P:DNA-templated transcription initiation"/>
    <property type="evidence" value="ECO:0007669"/>
    <property type="project" value="InterPro"/>
</dbReference>
<evidence type="ECO:0000256" key="4">
    <source>
        <dbReference type="ARBA" id="ARBA00023125"/>
    </source>
</evidence>
<keyword evidence="8" id="KW-1185">Reference proteome</keyword>
<feature type="domain" description="RNA polymerase sigma factor 70 region 4 type 2" evidence="6">
    <location>
        <begin position="150"/>
        <end position="202"/>
    </location>
</feature>
<dbReference type="InterPro" id="IPR014284">
    <property type="entry name" value="RNA_pol_sigma-70_dom"/>
</dbReference>
<evidence type="ECO:0000259" key="6">
    <source>
        <dbReference type="Pfam" id="PF08281"/>
    </source>
</evidence>
<dbReference type="PATRIC" id="fig|1341157.4.peg.2931"/>
<dbReference type="EMBL" id="ATAX01000035">
    <property type="protein sequence ID" value="EWM52555.1"/>
    <property type="molecule type" value="Genomic_DNA"/>
</dbReference>
<dbReference type="InterPro" id="IPR036388">
    <property type="entry name" value="WH-like_DNA-bd_sf"/>
</dbReference>
<dbReference type="InterPro" id="IPR013325">
    <property type="entry name" value="RNA_pol_sigma_r2"/>
</dbReference>
<dbReference type="GO" id="GO:0003677">
    <property type="term" value="F:DNA binding"/>
    <property type="evidence" value="ECO:0007669"/>
    <property type="project" value="UniProtKB-KW"/>
</dbReference>
<dbReference type="AlphaFoldDB" id="W7UUP8"/>
<dbReference type="InterPro" id="IPR013324">
    <property type="entry name" value="RNA_pol_sigma_r3/r4-like"/>
</dbReference>
<dbReference type="Gene3D" id="1.10.10.10">
    <property type="entry name" value="Winged helix-like DNA-binding domain superfamily/Winged helix DNA-binding domain"/>
    <property type="match status" value="1"/>
</dbReference>
<dbReference type="GO" id="GO:0016987">
    <property type="term" value="F:sigma factor activity"/>
    <property type="evidence" value="ECO:0007669"/>
    <property type="project" value="UniProtKB-KW"/>
</dbReference>
<keyword evidence="3" id="KW-0731">Sigma factor</keyword>
<dbReference type="Pfam" id="PF08281">
    <property type="entry name" value="Sigma70_r4_2"/>
    <property type="match status" value="1"/>
</dbReference>
<dbReference type="SUPFAM" id="SSF88946">
    <property type="entry name" value="Sigma2 domain of RNA polymerase sigma factors"/>
    <property type="match status" value="1"/>
</dbReference>
<dbReference type="PANTHER" id="PTHR43133:SF8">
    <property type="entry name" value="RNA POLYMERASE SIGMA FACTOR HI_1459-RELATED"/>
    <property type="match status" value="1"/>
</dbReference>
<evidence type="ECO:0000313" key="8">
    <source>
        <dbReference type="Proteomes" id="UP000019365"/>
    </source>
</evidence>
<keyword evidence="5" id="KW-0804">Transcription</keyword>
<evidence type="ECO:0000313" key="7">
    <source>
        <dbReference type="EMBL" id="EWM52555.1"/>
    </source>
</evidence>
<dbReference type="InterPro" id="IPR013249">
    <property type="entry name" value="RNA_pol_sigma70_r4_t2"/>
</dbReference>
<sequence>MQMCNVYDSSGEYVYEWIHITERREQMTHSEYRLLLEKDRNSAVRALYDEYVNYVYTIVFNRLRCCGTREDVGDCVIEVFYEVFSSYDESAASSEDIKGFIGTVAYRRAANMYRSLCRKNRCVQLSDELSAAIPSDEDITDNAENNERRHMLLDLISSLGEPDSTIIMQKFFYGQKAADIAEMVQLSPMMIRVRSSRALKKLRKLLDDKDITI</sequence>
<protein>
    <recommendedName>
        <fullName evidence="6">RNA polymerase sigma factor 70 region 4 type 2 domain-containing protein</fullName>
    </recommendedName>
</protein>
<evidence type="ECO:0000256" key="5">
    <source>
        <dbReference type="ARBA" id="ARBA00023163"/>
    </source>
</evidence>
<dbReference type="InterPro" id="IPR039425">
    <property type="entry name" value="RNA_pol_sigma-70-like"/>
</dbReference>
<name>W7UUP8_RUMFL</name>
<dbReference type="eggNOG" id="COG1595">
    <property type="taxonomic scope" value="Bacteria"/>
</dbReference>
<gene>
    <name evidence="7" type="ORF">RF007C_08435</name>
</gene>
<evidence type="ECO:0000256" key="2">
    <source>
        <dbReference type="ARBA" id="ARBA00023015"/>
    </source>
</evidence>
<accession>W7UUP8</accession>
<comment type="caution">
    <text evidence="7">The sequence shown here is derived from an EMBL/GenBank/DDBJ whole genome shotgun (WGS) entry which is preliminary data.</text>
</comment>
<comment type="similarity">
    <text evidence="1">Belongs to the sigma-70 factor family. ECF subfamily.</text>
</comment>
<evidence type="ECO:0000256" key="3">
    <source>
        <dbReference type="ARBA" id="ARBA00023082"/>
    </source>
</evidence>
<dbReference type="OrthoDB" id="2678696at2"/>
<organism evidence="7 8">
    <name type="scientific">Ruminococcus flavefaciens 007c</name>
    <dbReference type="NCBI Taxonomy" id="1341157"/>
    <lineage>
        <taxon>Bacteria</taxon>
        <taxon>Bacillati</taxon>
        <taxon>Bacillota</taxon>
        <taxon>Clostridia</taxon>
        <taxon>Eubacteriales</taxon>
        <taxon>Oscillospiraceae</taxon>
        <taxon>Ruminococcus</taxon>
    </lineage>
</organism>
<keyword evidence="4" id="KW-0238">DNA-binding</keyword>
<reference evidence="7 8" key="1">
    <citation type="journal article" date="2014" name="PLoS ONE">
        <title>Rumen cellulosomics: divergent fiber-degrading strategies revealed by comparative genome-wide analysis of six ruminococcal strains.</title>
        <authorList>
            <person name="Dassa B."/>
            <person name="Borovok I."/>
            <person name="Ruimy-Israeli V."/>
            <person name="Lamed R."/>
            <person name="Flint H.J."/>
            <person name="Duncan S.H."/>
            <person name="Henrissat B."/>
            <person name="Coutinho P."/>
            <person name="Morrison M."/>
            <person name="Mosoni P."/>
            <person name="Yeoman C.J."/>
            <person name="White B.A."/>
            <person name="Bayer E.A."/>
        </authorList>
    </citation>
    <scope>NUCLEOTIDE SEQUENCE [LARGE SCALE GENOMIC DNA]</scope>
    <source>
        <strain evidence="7 8">007c</strain>
    </source>
</reference>
<dbReference type="SUPFAM" id="SSF88659">
    <property type="entry name" value="Sigma3 and sigma4 domains of RNA polymerase sigma factors"/>
    <property type="match status" value="1"/>
</dbReference>
<dbReference type="NCBIfam" id="TIGR02937">
    <property type="entry name" value="sigma70-ECF"/>
    <property type="match status" value="1"/>
</dbReference>